<dbReference type="AlphaFoldDB" id="G3IY74"/>
<evidence type="ECO:0000313" key="2">
    <source>
        <dbReference type="Proteomes" id="UP000004664"/>
    </source>
</evidence>
<dbReference type="HOGENOM" id="CLU_1052970_0_0_6"/>
<evidence type="ECO:0000313" key="1">
    <source>
        <dbReference type="EMBL" id="EGW19996.1"/>
    </source>
</evidence>
<keyword evidence="2" id="KW-1185">Reference proteome</keyword>
<dbReference type="STRING" id="697282.Mettu_3120"/>
<organism evidence="1 2">
    <name type="scientific">Methylobacter tundripaludum (strain ATCC BAA-1195 / DSM 17260 / SV96)</name>
    <dbReference type="NCBI Taxonomy" id="697282"/>
    <lineage>
        <taxon>Bacteria</taxon>
        <taxon>Pseudomonadati</taxon>
        <taxon>Pseudomonadota</taxon>
        <taxon>Gammaproteobacteria</taxon>
        <taxon>Methylococcales</taxon>
        <taxon>Methylococcaceae</taxon>
        <taxon>Methylobacter</taxon>
    </lineage>
</organism>
<dbReference type="Gene3D" id="2.40.50.100">
    <property type="match status" value="1"/>
</dbReference>
<dbReference type="EMBL" id="JH109153">
    <property type="protein sequence ID" value="EGW19996.1"/>
    <property type="molecule type" value="Genomic_DNA"/>
</dbReference>
<dbReference type="OrthoDB" id="9813458at2"/>
<proteinExistence type="predicted"/>
<dbReference type="SUPFAM" id="SSF56954">
    <property type="entry name" value="Outer membrane efflux proteins (OEP)"/>
    <property type="match status" value="1"/>
</dbReference>
<sequence length="264" mass="28266">MLILDLTDGIDSVSEATMLANTGLAHDSVAVLFNNKLVITAIEEEGLSSVRACEMLKTAGPGCQSDRRGNGFLPTRQIPVIGVNAASLWLLAGCFFCFCASAQAVAPVPVRTQTLAESAIYPESAAPAVVVSLNDAPIAAQIEALVVDVPVRVGDTVKAGAILVKLACRDFELEQSRLKAERQAIQARLNCATIYWVWGDTGSVTRSVGTVLVQGGGDPERLRAQKDYARARYDYLLNTLRLKQAVGTLSPTDLAHVNQWLEVK</sequence>
<protein>
    <submittedName>
        <fullName evidence="1">Secretion protein HlyD family protein</fullName>
    </submittedName>
</protein>
<dbReference type="PANTHER" id="PTHR30469">
    <property type="entry name" value="MULTIDRUG RESISTANCE PROTEIN MDTA"/>
    <property type="match status" value="1"/>
</dbReference>
<dbReference type="Gene3D" id="1.20.1600.10">
    <property type="entry name" value="Outer membrane efflux proteins (OEP)"/>
    <property type="match status" value="1"/>
</dbReference>
<dbReference type="GO" id="GO:1990281">
    <property type="term" value="C:efflux pump complex"/>
    <property type="evidence" value="ECO:0007669"/>
    <property type="project" value="TreeGrafter"/>
</dbReference>
<dbReference type="Proteomes" id="UP000004664">
    <property type="component" value="Unassembled WGS sequence"/>
</dbReference>
<reference evidence="1 2" key="1">
    <citation type="submission" date="2011-06" db="EMBL/GenBank/DDBJ databases">
        <title>Genomic sequence of Methylobacter tundripaludum SV96.</title>
        <authorList>
            <consortium name="US DOE Joint Genome Institute"/>
            <person name="Lucas S."/>
            <person name="Han J."/>
            <person name="Lapidus A."/>
            <person name="Cheng J.-F."/>
            <person name="Goodwin L."/>
            <person name="Pitluck S."/>
            <person name="Held B."/>
            <person name="Detter J.C."/>
            <person name="Han C."/>
            <person name="Tapia R."/>
            <person name="Land M."/>
            <person name="Hauser L."/>
            <person name="Kyrpides N."/>
            <person name="Ivanova N."/>
            <person name="Ovchinnikova G."/>
            <person name="Pagani I."/>
            <person name="Klotz M.G."/>
            <person name="Dispirito A.A."/>
            <person name="Murrell J.C."/>
            <person name="Dunfield P."/>
            <person name="Kalyuzhnaya M.G."/>
            <person name="Svenning M."/>
            <person name="Trotsenko Y.A."/>
            <person name="Stein L.Y."/>
            <person name="Woyke T."/>
        </authorList>
    </citation>
    <scope>NUCLEOTIDE SEQUENCE [LARGE SCALE GENOMIC DNA]</scope>
    <source>
        <strain evidence="2">ATCC BAA-1195 / DSM 17260 / SV96</strain>
    </source>
</reference>
<gene>
    <name evidence="1" type="ORF">Mettu_3120</name>
</gene>
<dbReference type="GO" id="GO:0015562">
    <property type="term" value="F:efflux transmembrane transporter activity"/>
    <property type="evidence" value="ECO:0007669"/>
    <property type="project" value="TreeGrafter"/>
</dbReference>
<dbReference type="RefSeq" id="WP_006892234.1">
    <property type="nucleotide sequence ID" value="NZ_JH109153.1"/>
</dbReference>
<name>G3IY74_METTV</name>
<accession>G3IY74</accession>
<dbReference type="eggNOG" id="COG1538">
    <property type="taxonomic scope" value="Bacteria"/>
</dbReference>